<organism evidence="4 5">
    <name type="scientific">Streptomyces himalayensis subsp. himalayensis</name>
    <dbReference type="NCBI Taxonomy" id="2756131"/>
    <lineage>
        <taxon>Bacteria</taxon>
        <taxon>Bacillati</taxon>
        <taxon>Actinomycetota</taxon>
        <taxon>Actinomycetes</taxon>
        <taxon>Kitasatosporales</taxon>
        <taxon>Streptomycetaceae</taxon>
        <taxon>Streptomyces</taxon>
        <taxon>Streptomyces himalayensis</taxon>
    </lineage>
</organism>
<name>A0A7W0I7N8_9ACTN</name>
<evidence type="ECO:0000313" key="4">
    <source>
        <dbReference type="EMBL" id="MBA2945363.1"/>
    </source>
</evidence>
<feature type="transmembrane region" description="Helical" evidence="2">
    <location>
        <begin position="407"/>
        <end position="429"/>
    </location>
</feature>
<protein>
    <submittedName>
        <fullName evidence="4">Uncharacterized protein</fullName>
    </submittedName>
</protein>
<feature type="region of interest" description="Disordered" evidence="1">
    <location>
        <begin position="367"/>
        <end position="401"/>
    </location>
</feature>
<dbReference type="Proteomes" id="UP000545761">
    <property type="component" value="Unassembled WGS sequence"/>
</dbReference>
<keyword evidence="2" id="KW-0812">Transmembrane</keyword>
<dbReference type="Gene3D" id="2.60.120.380">
    <property type="match status" value="1"/>
</dbReference>
<keyword evidence="2" id="KW-0472">Membrane</keyword>
<evidence type="ECO:0000256" key="1">
    <source>
        <dbReference type="SAM" id="MobiDB-lite"/>
    </source>
</evidence>
<feature type="region of interest" description="Disordered" evidence="1">
    <location>
        <begin position="191"/>
        <end position="225"/>
    </location>
</feature>
<comment type="caution">
    <text evidence="4">The sequence shown here is derived from an EMBL/GenBank/DDBJ whole genome shotgun (WGS) entry which is preliminary data.</text>
</comment>
<dbReference type="EMBL" id="JACEHE010000002">
    <property type="protein sequence ID" value="MBA2945363.1"/>
    <property type="molecule type" value="Genomic_DNA"/>
</dbReference>
<gene>
    <name evidence="4" type="ORF">H1D24_05875</name>
</gene>
<proteinExistence type="predicted"/>
<accession>A0A7W0I7N8</accession>
<evidence type="ECO:0000256" key="2">
    <source>
        <dbReference type="SAM" id="Phobius"/>
    </source>
</evidence>
<keyword evidence="2" id="KW-1133">Transmembrane helix</keyword>
<feature type="chain" id="PRO_5030926305" evidence="3">
    <location>
        <begin position="37"/>
        <end position="447"/>
    </location>
</feature>
<evidence type="ECO:0000256" key="3">
    <source>
        <dbReference type="SAM" id="SignalP"/>
    </source>
</evidence>
<dbReference type="AlphaFoldDB" id="A0A7W0I7N8"/>
<reference evidence="4 5" key="1">
    <citation type="submission" date="2020-07" db="EMBL/GenBank/DDBJ databases">
        <title>Streptomyces isolated from Indian soil.</title>
        <authorList>
            <person name="Mandal S."/>
            <person name="Maiti P.K."/>
        </authorList>
    </citation>
    <scope>NUCLEOTIDE SEQUENCE [LARGE SCALE GENOMIC DNA]</scope>
    <source>
        <strain evidence="4 5">PSKA28</strain>
    </source>
</reference>
<evidence type="ECO:0000313" key="5">
    <source>
        <dbReference type="Proteomes" id="UP000545761"/>
    </source>
</evidence>
<feature type="signal peptide" evidence="3">
    <location>
        <begin position="1"/>
        <end position="36"/>
    </location>
</feature>
<sequence>MMGRRYSRSLVAAGAPLGVLGSLCVAAVLPVVPASAATAPPHPYAFDDDATKVAGTASNTDAQRLQPGTTYRSSFPRDEVKLYYRLQLDATSNGYVSVTAVPKPTAQVVNTDGIKVSLQDSDGRTCSFGEERFGAAESARPIAAWASRSIEPGEVTCQEAGTYYVLVERTGISRSTPEDWDLEIQYASEPALKQSGATVPPEVWDSASPQPPDGEPKPRKGGAGFSEARGVAQGIWKDEIEAGETLFYRVPVDWGQQLFATAELGSASGGDGYVGNALVMTLYNPVRGYVADTSTGYDGEQKSTALDPLPPVAYENRYDRDDQVNGVRFAGWYYLAVHLDLEVAEKIGHEPLGLILSVAVRGAAQAGPEYAGSPQPADAFSVTEGDKDAAESGETEDEAARGDTMKLVAAGGIGTGTVLVLFLGLWTVVARRRAAGVSRAQREYGTP</sequence>
<keyword evidence="3" id="KW-0732">Signal</keyword>